<dbReference type="CDD" id="cd07092">
    <property type="entry name" value="ALDH_ABALDH-YdcW"/>
    <property type="match status" value="1"/>
</dbReference>
<evidence type="ECO:0000256" key="3">
    <source>
        <dbReference type="PROSITE-ProRule" id="PRU10007"/>
    </source>
</evidence>
<dbReference type="FunFam" id="3.40.309.10:FF:000010">
    <property type="entry name" value="Gamma-aminobutyraldehyde dehydrogenase"/>
    <property type="match status" value="1"/>
</dbReference>
<sequence>MVYDKLLIDGHLVSGEGDNERIYCPADESLICEVTAASPAQLELAVEAASRAFPAWSRTPPGQRSYLLLKLADQIEMAAQELGALESRNCGKPLQMAIEDEIPAVVDVLRFFAGAARCLPGSAAGEYVPGNTSMIRRDPLGVVGLIAPWNYPLLMAAWKLAPALAAGNTVVFKPSELTPLSALYIARLCAVIFPRGVVNIISGRGITLGAQLSSHPKVRMVSVTGDITTGQAVAHAAAGNLKRTHLELGGKAPVLVFPDADIRAVVDMVRSAGFYNAGQDCTAACRIYVAESIREPFLDALVQQVSTLRSGHPEDRDIDFGPLISRRQQERVLGFVQRAAALPHSEVLTGGDVPDGPGYFFQPTVIAGVRQEDEIVQKEVFGPVVSVTSFDDEEQVLEWANASEYGLSASVWTGDVKRALRTSRQLQYGCVWVNQHMTLATEMPHGGLRQSGYGKDMSLYSLEDYTCIRHIMLNFE</sequence>
<proteinExistence type="inferred from homology"/>
<dbReference type="Proteomes" id="UP000486534">
    <property type="component" value="Unassembled WGS sequence"/>
</dbReference>
<dbReference type="InterPro" id="IPR016161">
    <property type="entry name" value="Ald_DH/histidinol_DH"/>
</dbReference>
<dbReference type="Gene3D" id="3.40.309.10">
    <property type="entry name" value="Aldehyde Dehydrogenase, Chain A, domain 2"/>
    <property type="match status" value="1"/>
</dbReference>
<feature type="active site" evidence="3">
    <location>
        <position position="247"/>
    </location>
</feature>
<evidence type="ECO:0000313" key="6">
    <source>
        <dbReference type="EMBL" id="MQA55643.1"/>
    </source>
</evidence>
<organism evidence="6 7">
    <name type="scientific">Pseudomonas piscis</name>
    <dbReference type="NCBI Taxonomy" id="2614538"/>
    <lineage>
        <taxon>Bacteria</taxon>
        <taxon>Pseudomonadati</taxon>
        <taxon>Pseudomonadota</taxon>
        <taxon>Gammaproteobacteria</taxon>
        <taxon>Pseudomonadales</taxon>
        <taxon>Pseudomonadaceae</taxon>
        <taxon>Pseudomonas</taxon>
    </lineage>
</organism>
<comment type="similarity">
    <text evidence="4">Belongs to the aldehyde dehydrogenase family.</text>
</comment>
<dbReference type="InterPro" id="IPR015590">
    <property type="entry name" value="Aldehyde_DH_dom"/>
</dbReference>
<dbReference type="InterPro" id="IPR015657">
    <property type="entry name" value="Aminobutyraldehyde_DH"/>
</dbReference>
<accession>A0A7X1PPV5</accession>
<dbReference type="FunFam" id="3.40.605.10:FF:000001">
    <property type="entry name" value="Aldehyde dehydrogenase 1"/>
    <property type="match status" value="1"/>
</dbReference>
<dbReference type="RefSeq" id="WP_152898655.1">
    <property type="nucleotide sequence ID" value="NZ_WHUV01000003.1"/>
</dbReference>
<dbReference type="PANTHER" id="PTHR11699">
    <property type="entry name" value="ALDEHYDE DEHYDROGENASE-RELATED"/>
    <property type="match status" value="1"/>
</dbReference>
<evidence type="ECO:0000313" key="7">
    <source>
        <dbReference type="Proteomes" id="UP000486534"/>
    </source>
</evidence>
<protein>
    <submittedName>
        <fullName evidence="6">Aldehyde dehydrogenase family protein</fullName>
    </submittedName>
</protein>
<comment type="caution">
    <text evidence="6">The sequence shown here is derived from an EMBL/GenBank/DDBJ whole genome shotgun (WGS) entry which is preliminary data.</text>
</comment>
<dbReference type="NCBIfam" id="NF010000">
    <property type="entry name" value="PRK13473.1"/>
    <property type="match status" value="1"/>
</dbReference>
<dbReference type="InterPro" id="IPR016163">
    <property type="entry name" value="Ald_DH_C"/>
</dbReference>
<feature type="domain" description="Aldehyde dehydrogenase" evidence="5">
    <location>
        <begin position="16"/>
        <end position="471"/>
    </location>
</feature>
<keyword evidence="1 4" id="KW-0560">Oxidoreductase</keyword>
<dbReference type="InterPro" id="IPR016162">
    <property type="entry name" value="Ald_DH_N"/>
</dbReference>
<dbReference type="Pfam" id="PF00171">
    <property type="entry name" value="Aldedh"/>
    <property type="match status" value="1"/>
</dbReference>
<evidence type="ECO:0000256" key="2">
    <source>
        <dbReference type="ARBA" id="ARBA00023027"/>
    </source>
</evidence>
<dbReference type="Gene3D" id="3.40.605.10">
    <property type="entry name" value="Aldehyde Dehydrogenase, Chain A, domain 1"/>
    <property type="match status" value="1"/>
</dbReference>
<dbReference type="AlphaFoldDB" id="A0A7X1PPV5"/>
<name>A0A7X1PPV5_9PSED</name>
<dbReference type="InterPro" id="IPR029510">
    <property type="entry name" value="Ald_DH_CS_GLU"/>
</dbReference>
<dbReference type="GO" id="GO:0004030">
    <property type="term" value="F:aldehyde dehydrogenase [NAD(P)+] activity"/>
    <property type="evidence" value="ECO:0007669"/>
    <property type="project" value="UniProtKB-ARBA"/>
</dbReference>
<evidence type="ECO:0000256" key="4">
    <source>
        <dbReference type="RuleBase" id="RU003345"/>
    </source>
</evidence>
<keyword evidence="2" id="KW-0520">NAD</keyword>
<evidence type="ECO:0000259" key="5">
    <source>
        <dbReference type="Pfam" id="PF00171"/>
    </source>
</evidence>
<dbReference type="PROSITE" id="PS00687">
    <property type="entry name" value="ALDEHYDE_DEHYDR_GLU"/>
    <property type="match status" value="1"/>
</dbReference>
<gene>
    <name evidence="6" type="ORF">GDH07_20200</name>
</gene>
<evidence type="ECO:0000256" key="1">
    <source>
        <dbReference type="ARBA" id="ARBA00023002"/>
    </source>
</evidence>
<dbReference type="SUPFAM" id="SSF53720">
    <property type="entry name" value="ALDH-like"/>
    <property type="match status" value="1"/>
</dbReference>
<dbReference type="EMBL" id="WHUV01000003">
    <property type="protein sequence ID" value="MQA55643.1"/>
    <property type="molecule type" value="Genomic_DNA"/>
</dbReference>
<reference evidence="6 7" key="1">
    <citation type="submission" date="2019-10" db="EMBL/GenBank/DDBJ databases">
        <title>Pseudomonas dajingensis sp. nov., isolated from the profound head ulcers of farmed Murray cod (Maccullochella peelii peelii).</title>
        <authorList>
            <person name="Liu Y."/>
        </authorList>
    </citation>
    <scope>NUCLEOTIDE SEQUENCE [LARGE SCALE GENOMIC DNA]</scope>
    <source>
        <strain evidence="6 7">MC042</strain>
    </source>
</reference>